<dbReference type="AlphaFoldDB" id="A0A0L9VQM8"/>
<gene>
    <name evidence="2" type="ORF">LR48_Vigan11g008100</name>
</gene>
<name>A0A0L9VQM8_PHAAN</name>
<dbReference type="Proteomes" id="UP000053144">
    <property type="component" value="Chromosome 11"/>
</dbReference>
<evidence type="ECO:0000313" key="3">
    <source>
        <dbReference type="Proteomes" id="UP000053144"/>
    </source>
</evidence>
<feature type="compositionally biased region" description="Pro residues" evidence="1">
    <location>
        <begin position="83"/>
        <end position="94"/>
    </location>
</feature>
<feature type="region of interest" description="Disordered" evidence="1">
    <location>
        <begin position="19"/>
        <end position="140"/>
    </location>
</feature>
<dbReference type="Gramene" id="KOM57049">
    <property type="protein sequence ID" value="KOM57049"/>
    <property type="gene ID" value="LR48_Vigan11g008100"/>
</dbReference>
<protein>
    <submittedName>
        <fullName evidence="2">Uncharacterized protein</fullName>
    </submittedName>
</protein>
<accession>A0A0L9VQM8</accession>
<dbReference type="EMBL" id="CM003381">
    <property type="protein sequence ID" value="KOM57049.1"/>
    <property type="molecule type" value="Genomic_DNA"/>
</dbReference>
<evidence type="ECO:0000256" key="1">
    <source>
        <dbReference type="SAM" id="MobiDB-lite"/>
    </source>
</evidence>
<evidence type="ECO:0000313" key="2">
    <source>
        <dbReference type="EMBL" id="KOM57049.1"/>
    </source>
</evidence>
<sequence length="140" mass="14906">MGFDAMSIAEVVITNFENDLGKNGGSCKAKPEQREEKMKVDASPSRRNATAAGCPRRDCATTSMPPLRASPTPLLQEFLTATSPPPHRASPTPPLQDALATTSPPPRYGLAVTSSPPRCGLAVTSPPPRLHRNHCDSFNS</sequence>
<feature type="compositionally biased region" description="Basic and acidic residues" evidence="1">
    <location>
        <begin position="29"/>
        <end position="40"/>
    </location>
</feature>
<organism evidence="2 3">
    <name type="scientific">Phaseolus angularis</name>
    <name type="common">Azuki bean</name>
    <name type="synonym">Vigna angularis</name>
    <dbReference type="NCBI Taxonomy" id="3914"/>
    <lineage>
        <taxon>Eukaryota</taxon>
        <taxon>Viridiplantae</taxon>
        <taxon>Streptophyta</taxon>
        <taxon>Embryophyta</taxon>
        <taxon>Tracheophyta</taxon>
        <taxon>Spermatophyta</taxon>
        <taxon>Magnoliopsida</taxon>
        <taxon>eudicotyledons</taxon>
        <taxon>Gunneridae</taxon>
        <taxon>Pentapetalae</taxon>
        <taxon>rosids</taxon>
        <taxon>fabids</taxon>
        <taxon>Fabales</taxon>
        <taxon>Fabaceae</taxon>
        <taxon>Papilionoideae</taxon>
        <taxon>50 kb inversion clade</taxon>
        <taxon>NPAAA clade</taxon>
        <taxon>indigoferoid/millettioid clade</taxon>
        <taxon>Phaseoleae</taxon>
        <taxon>Vigna</taxon>
    </lineage>
</organism>
<reference evidence="3" key="1">
    <citation type="journal article" date="2015" name="Proc. Natl. Acad. Sci. U.S.A.">
        <title>Genome sequencing of adzuki bean (Vigna angularis) provides insight into high starch and low fat accumulation and domestication.</title>
        <authorList>
            <person name="Yang K."/>
            <person name="Tian Z."/>
            <person name="Chen C."/>
            <person name="Luo L."/>
            <person name="Zhao B."/>
            <person name="Wang Z."/>
            <person name="Yu L."/>
            <person name="Li Y."/>
            <person name="Sun Y."/>
            <person name="Li W."/>
            <person name="Chen Y."/>
            <person name="Li Y."/>
            <person name="Zhang Y."/>
            <person name="Ai D."/>
            <person name="Zhao J."/>
            <person name="Shang C."/>
            <person name="Ma Y."/>
            <person name="Wu B."/>
            <person name="Wang M."/>
            <person name="Gao L."/>
            <person name="Sun D."/>
            <person name="Zhang P."/>
            <person name="Guo F."/>
            <person name="Wang W."/>
            <person name="Li Y."/>
            <person name="Wang J."/>
            <person name="Varshney R.K."/>
            <person name="Wang J."/>
            <person name="Ling H.Q."/>
            <person name="Wan P."/>
        </authorList>
    </citation>
    <scope>NUCLEOTIDE SEQUENCE</scope>
    <source>
        <strain evidence="3">cv. Jingnong 6</strain>
    </source>
</reference>
<proteinExistence type="predicted"/>